<keyword evidence="1" id="KW-1133">Transmembrane helix</keyword>
<protein>
    <submittedName>
        <fullName evidence="2">Uncharacterized protein</fullName>
    </submittedName>
</protein>
<proteinExistence type="predicted"/>
<comment type="caution">
    <text evidence="2">The sequence shown here is derived from an EMBL/GenBank/DDBJ whole genome shotgun (WGS) entry which is preliminary data.</text>
</comment>
<name>K1TLB6_9ZZZZ</name>
<evidence type="ECO:0000313" key="2">
    <source>
        <dbReference type="EMBL" id="EKC73907.1"/>
    </source>
</evidence>
<organism evidence="2">
    <name type="scientific">human gut metagenome</name>
    <dbReference type="NCBI Taxonomy" id="408170"/>
    <lineage>
        <taxon>unclassified sequences</taxon>
        <taxon>metagenomes</taxon>
        <taxon>organismal metagenomes</taxon>
    </lineage>
</organism>
<gene>
    <name evidence="2" type="ORF">LEA_05994</name>
</gene>
<accession>K1TLB6</accession>
<evidence type="ECO:0000256" key="1">
    <source>
        <dbReference type="SAM" id="Phobius"/>
    </source>
</evidence>
<reference evidence="2" key="1">
    <citation type="journal article" date="2013" name="Environ. Microbiol.">
        <title>Microbiota from the distal guts of lean and obese adolescents exhibit partial functional redundancy besides clear differences in community structure.</title>
        <authorList>
            <person name="Ferrer M."/>
            <person name="Ruiz A."/>
            <person name="Lanza F."/>
            <person name="Haange S.B."/>
            <person name="Oberbach A."/>
            <person name="Till H."/>
            <person name="Bargiela R."/>
            <person name="Campoy C."/>
            <person name="Segura M.T."/>
            <person name="Richter M."/>
            <person name="von Bergen M."/>
            <person name="Seifert J."/>
            <person name="Suarez A."/>
        </authorList>
    </citation>
    <scope>NUCLEOTIDE SEQUENCE</scope>
</reference>
<dbReference type="AlphaFoldDB" id="K1TLB6"/>
<sequence length="79" mass="8726">MKRARDIHLKRGKVHYALLPVWILNTRWEGKDFLFAMNGQTGKLVGNLPVSTKRVIGLFAAIAASLIAISVTALLLLAR</sequence>
<feature type="transmembrane region" description="Helical" evidence="1">
    <location>
        <begin position="55"/>
        <end position="78"/>
    </location>
</feature>
<keyword evidence="1" id="KW-0472">Membrane</keyword>
<keyword evidence="1" id="KW-0812">Transmembrane</keyword>
<dbReference type="EMBL" id="AJWY01003909">
    <property type="protein sequence ID" value="EKC73907.1"/>
    <property type="molecule type" value="Genomic_DNA"/>
</dbReference>